<keyword evidence="1" id="KW-1133">Transmembrane helix</keyword>
<proteinExistence type="predicted"/>
<dbReference type="OrthoDB" id="252861at2759"/>
<evidence type="ECO:0000313" key="3">
    <source>
        <dbReference type="Proteomes" id="UP000007350"/>
    </source>
</evidence>
<organism evidence="2 3">
    <name type="scientific">Trypanosoma cruzi marinkellei</name>
    <dbReference type="NCBI Taxonomy" id="85056"/>
    <lineage>
        <taxon>Eukaryota</taxon>
        <taxon>Discoba</taxon>
        <taxon>Euglenozoa</taxon>
        <taxon>Kinetoplastea</taxon>
        <taxon>Metakinetoplastina</taxon>
        <taxon>Trypanosomatida</taxon>
        <taxon>Trypanosomatidae</taxon>
        <taxon>Trypanosoma</taxon>
        <taxon>Schizotrypanum</taxon>
    </lineage>
</organism>
<keyword evidence="3" id="KW-1185">Reference proteome</keyword>
<keyword evidence="1" id="KW-0812">Transmembrane</keyword>
<evidence type="ECO:0000256" key="1">
    <source>
        <dbReference type="SAM" id="Phobius"/>
    </source>
</evidence>
<feature type="non-terminal residue" evidence="2">
    <location>
        <position position="1"/>
    </location>
</feature>
<evidence type="ECO:0000313" key="2">
    <source>
        <dbReference type="EMBL" id="EKF27596.1"/>
    </source>
</evidence>
<dbReference type="EMBL" id="AHKC01017717">
    <property type="protein sequence ID" value="EKF27596.1"/>
    <property type="molecule type" value="Genomic_DNA"/>
</dbReference>
<feature type="transmembrane region" description="Helical" evidence="1">
    <location>
        <begin position="187"/>
        <end position="208"/>
    </location>
</feature>
<reference evidence="2 3" key="1">
    <citation type="journal article" date="2012" name="BMC Genomics">
        <title>Comparative genomic analysis of human infective Trypanosoma cruzi lineages with the bat-restricted subspecies T. cruzi marinkellei.</title>
        <authorList>
            <person name="Franzen O."/>
            <person name="Talavera-Lopez C."/>
            <person name="Ochaya S."/>
            <person name="Butler C.E."/>
            <person name="Messenger L.A."/>
            <person name="Lewis M.D."/>
            <person name="Llewellyn M.S."/>
            <person name="Marinkelle C.J."/>
            <person name="Tyler K.M."/>
            <person name="Miles M.A."/>
            <person name="Andersson B."/>
        </authorList>
    </citation>
    <scope>NUCLEOTIDE SEQUENCE [LARGE SCALE GENOMIC DNA]</scope>
    <source>
        <strain evidence="2 3">B7</strain>
    </source>
</reference>
<name>K2MZ46_TRYCR</name>
<dbReference type="AlphaFoldDB" id="K2MZ46"/>
<comment type="caution">
    <text evidence="2">The sequence shown here is derived from an EMBL/GenBank/DDBJ whole genome shotgun (WGS) entry which is preliminary data.</text>
</comment>
<protein>
    <submittedName>
        <fullName evidence="2">Retrotransposon hot spot (RHS) protein, putative</fullName>
    </submittedName>
</protein>
<feature type="transmembrane region" description="Helical" evidence="1">
    <location>
        <begin position="164"/>
        <end position="181"/>
    </location>
</feature>
<accession>K2MZ46</accession>
<sequence length="209" mass="23604">RYEKIAVECGVLYITEVEGFPLVDAFSSWGSNPMTPVGLRKTAAGGHHPTASTVGQFTEHVAAYFNGWEELFRDMSWEMIYVQHADSTPMAGWQGRGVVSSDNVSEEEEQRIAAFWKEKVRQYQVSISSEAASRGAALRSGEHPQKWENKLGKERVFDFLQKRFGLFHAFGCFFVWMRGTLGELPCYGRIIVSGGIAVWLHFPLPFIVF</sequence>
<dbReference type="NCBIfam" id="TIGR01631">
    <property type="entry name" value="Trypano_RHS"/>
    <property type="match status" value="1"/>
</dbReference>
<gene>
    <name evidence="2" type="ORF">MOQ_008675</name>
</gene>
<keyword evidence="1" id="KW-0472">Membrane</keyword>
<dbReference type="Proteomes" id="UP000007350">
    <property type="component" value="Unassembled WGS sequence"/>
</dbReference>
<dbReference type="InterPro" id="IPR006518">
    <property type="entry name" value="Trypano_RHS"/>
</dbReference>